<feature type="compositionally biased region" description="Polar residues" evidence="5">
    <location>
        <begin position="45"/>
        <end position="82"/>
    </location>
</feature>
<dbReference type="GO" id="GO:0005778">
    <property type="term" value="C:peroxisomal membrane"/>
    <property type="evidence" value="ECO:0007669"/>
    <property type="project" value="TreeGrafter"/>
</dbReference>
<evidence type="ECO:0000313" key="9">
    <source>
        <dbReference type="EMBL" id="QPG74749.1"/>
    </source>
</evidence>
<name>A0A875S4Q5_EENNA</name>
<evidence type="ECO:0000259" key="7">
    <source>
        <dbReference type="SMART" id="SM00693"/>
    </source>
</evidence>
<accession>A0A875S4Q5</accession>
<evidence type="ECO:0000256" key="6">
    <source>
        <dbReference type="SAM" id="Phobius"/>
    </source>
</evidence>
<protein>
    <recommendedName>
        <fullName evidence="7 8">Peroxin/Ferlin domain-containing protein</fullName>
    </recommendedName>
</protein>
<dbReference type="InterPro" id="IPR010482">
    <property type="entry name" value="TECPR1-like_DysF"/>
</dbReference>
<dbReference type="PANTHER" id="PTHR31679:SF2">
    <property type="entry name" value="PEROXISOMAL MEMBRANE PROTEIN PEX30-RELATED"/>
    <property type="match status" value="1"/>
</dbReference>
<feature type="compositionally biased region" description="Basic and acidic residues" evidence="5">
    <location>
        <begin position="1"/>
        <end position="16"/>
    </location>
</feature>
<evidence type="ECO:0000256" key="3">
    <source>
        <dbReference type="ARBA" id="ARBA00022989"/>
    </source>
</evidence>
<feature type="region of interest" description="Disordered" evidence="5">
    <location>
        <begin position="1"/>
        <end position="90"/>
    </location>
</feature>
<dbReference type="Pfam" id="PF06398">
    <property type="entry name" value="Pex24p"/>
    <property type="match status" value="1"/>
</dbReference>
<keyword evidence="2 6" id="KW-0812">Transmembrane</keyword>
<dbReference type="InterPro" id="IPR052646">
    <property type="entry name" value="Peroxisomal_PEX28-32"/>
</dbReference>
<dbReference type="OrthoDB" id="5586090at2759"/>
<organism evidence="9 10">
    <name type="scientific">Eeniella nana</name>
    <name type="common">Yeast</name>
    <name type="synonym">Brettanomyces nanus</name>
    <dbReference type="NCBI Taxonomy" id="13502"/>
    <lineage>
        <taxon>Eukaryota</taxon>
        <taxon>Fungi</taxon>
        <taxon>Dikarya</taxon>
        <taxon>Ascomycota</taxon>
        <taxon>Saccharomycotina</taxon>
        <taxon>Pichiomycetes</taxon>
        <taxon>Pichiales</taxon>
        <taxon>Pichiaceae</taxon>
        <taxon>Brettanomyces</taxon>
    </lineage>
</organism>
<evidence type="ECO:0000259" key="8">
    <source>
        <dbReference type="SMART" id="SM00694"/>
    </source>
</evidence>
<evidence type="ECO:0000313" key="10">
    <source>
        <dbReference type="Proteomes" id="UP000662931"/>
    </source>
</evidence>
<dbReference type="SMART" id="SM00693">
    <property type="entry name" value="DysFN"/>
    <property type="match status" value="1"/>
</dbReference>
<dbReference type="AlphaFoldDB" id="A0A875S4Q5"/>
<evidence type="ECO:0000256" key="5">
    <source>
        <dbReference type="SAM" id="MobiDB-lite"/>
    </source>
</evidence>
<feature type="domain" description="Peroxin/Ferlin" evidence="7">
    <location>
        <begin position="312"/>
        <end position="380"/>
    </location>
</feature>
<dbReference type="GeneID" id="62195483"/>
<gene>
    <name evidence="9" type="ORF">FOA43_002082</name>
</gene>
<evidence type="ECO:0000256" key="2">
    <source>
        <dbReference type="ARBA" id="ARBA00022692"/>
    </source>
</evidence>
<dbReference type="Proteomes" id="UP000662931">
    <property type="component" value="Chromosome 2"/>
</dbReference>
<feature type="transmembrane region" description="Helical" evidence="6">
    <location>
        <begin position="145"/>
        <end position="165"/>
    </location>
</feature>
<dbReference type="KEGG" id="bnn:FOA43_002082"/>
<dbReference type="RefSeq" id="XP_038778314.1">
    <property type="nucleotide sequence ID" value="XM_038922386.1"/>
</dbReference>
<feature type="transmembrane region" description="Helical" evidence="6">
    <location>
        <begin position="122"/>
        <end position="139"/>
    </location>
</feature>
<dbReference type="InterPro" id="IPR006614">
    <property type="entry name" value="Peroxin/Ferlin"/>
</dbReference>
<evidence type="ECO:0000256" key="1">
    <source>
        <dbReference type="ARBA" id="ARBA00004127"/>
    </source>
</evidence>
<feature type="domain" description="Peroxin/Ferlin" evidence="8">
    <location>
        <begin position="405"/>
        <end position="438"/>
    </location>
</feature>
<dbReference type="PANTHER" id="PTHR31679">
    <property type="entry name" value="PEROXISOMAL MEMBRANE PROTEIN PEX30-RELATED"/>
    <property type="match status" value="1"/>
</dbReference>
<sequence length="513" mass="57477">MSDDDITMKEASEAHQVDATATSTNPLSRISSTSSSLASATTTPQIKVNDSEQITAKFTGVKNPSHQRSGSKSGAPSSIQVQSSPLLSSTPPTISKSLIKAYPYLIFANKILSILTWTDDNAFLPISLVLFSILLILYFENVITYLGHLLPVLALAHFTLICAYVEAQQEQHSTLDDIVHCMSTLSNKCEQLLAPLTSLSLTAYDLKRLLFTTVFLSPIHIIVSYFLLPPKTIICTTTVFLLTYHSQWSRVTRRLFWKSKTFRLLCFYLTGLDFEQQQHSGKSTIFNYAVEKTNQKLKEVTQKATGGGRNGPVRFSYVLYENQRRWLGIGWTPNLLSYERTPWTDEFLNEADSPDNFELPQLNDDSGMYWRWVDKTWRVDLTNDGSIQLSSTKSKTTADPKPDEGFIYYDNTWKSPTTEDSFSKYTRKRRWVRTAELASTKNSSTIGSVSALDGVSIPKSTPIGDVQNVTAIGDISTKVKKRKSLRFGANPTVLEGADDKTVNVDDMTLKKDQ</sequence>
<dbReference type="EMBL" id="CP064813">
    <property type="protein sequence ID" value="QPG74749.1"/>
    <property type="molecule type" value="Genomic_DNA"/>
</dbReference>
<dbReference type="GO" id="GO:0012505">
    <property type="term" value="C:endomembrane system"/>
    <property type="evidence" value="ECO:0007669"/>
    <property type="project" value="UniProtKB-SubCell"/>
</dbReference>
<reference evidence="9" key="1">
    <citation type="submission" date="2020-10" db="EMBL/GenBank/DDBJ databases">
        <authorList>
            <person name="Roach M.J.R."/>
        </authorList>
    </citation>
    <scope>NUCLEOTIDE SEQUENCE</scope>
    <source>
        <strain evidence="9">CBS 1945</strain>
    </source>
</reference>
<keyword evidence="4 6" id="KW-0472">Membrane</keyword>
<evidence type="ECO:0000256" key="4">
    <source>
        <dbReference type="ARBA" id="ARBA00023136"/>
    </source>
</evidence>
<feature type="compositionally biased region" description="Low complexity" evidence="5">
    <location>
        <begin position="23"/>
        <end position="44"/>
    </location>
</feature>
<keyword evidence="10" id="KW-1185">Reference proteome</keyword>
<keyword evidence="3 6" id="KW-1133">Transmembrane helix</keyword>
<comment type="subcellular location">
    <subcellularLocation>
        <location evidence="1">Endomembrane system</location>
        <topology evidence="1">Multi-pass membrane protein</topology>
    </subcellularLocation>
</comment>
<dbReference type="SMART" id="SM00694">
    <property type="entry name" value="DysFC"/>
    <property type="match status" value="1"/>
</dbReference>
<proteinExistence type="predicted"/>
<dbReference type="GO" id="GO:0007031">
    <property type="term" value="P:peroxisome organization"/>
    <property type="evidence" value="ECO:0007669"/>
    <property type="project" value="UniProtKB-ARBA"/>
</dbReference>
<feature type="transmembrane region" description="Helical" evidence="6">
    <location>
        <begin position="209"/>
        <end position="228"/>
    </location>
</feature>